<evidence type="ECO:0000256" key="2">
    <source>
        <dbReference type="ARBA" id="ARBA00006801"/>
    </source>
</evidence>
<comment type="subcellular location">
    <subcellularLocation>
        <location evidence="1">Nucleus</location>
    </subcellularLocation>
</comment>
<dbReference type="PANTHER" id="PTHR12549">
    <property type="entry name" value="JMJC DOMAIN-CONTAINING HISTONE DEMETHYLATION PROTEIN"/>
    <property type="match status" value="1"/>
</dbReference>
<dbReference type="Pfam" id="PF02373">
    <property type="entry name" value="JmjC"/>
    <property type="match status" value="1"/>
</dbReference>
<gene>
    <name evidence="7" type="ORF">DCAR_010099</name>
</gene>
<dbReference type="GO" id="GO:0006357">
    <property type="term" value="P:regulation of transcription by RNA polymerase II"/>
    <property type="evidence" value="ECO:0007669"/>
    <property type="project" value="TreeGrafter"/>
</dbReference>
<dbReference type="SUPFAM" id="SSF51197">
    <property type="entry name" value="Clavaminate synthase-like"/>
    <property type="match status" value="1"/>
</dbReference>
<dbReference type="PANTHER" id="PTHR12549:SF11">
    <property type="entry name" value="LYSINE-SPECIFIC DEMETHYLASE JMJ25"/>
    <property type="match status" value="1"/>
</dbReference>
<protein>
    <recommendedName>
        <fullName evidence="6">JmjC domain-containing protein</fullName>
    </recommendedName>
</protein>
<keyword evidence="4" id="KW-0539">Nucleus</keyword>
<dbReference type="InterPro" id="IPR045109">
    <property type="entry name" value="LSDs-like"/>
</dbReference>
<dbReference type="GO" id="GO:0000118">
    <property type="term" value="C:histone deacetylase complex"/>
    <property type="evidence" value="ECO:0007669"/>
    <property type="project" value="TreeGrafter"/>
</dbReference>
<dbReference type="GO" id="GO:0031490">
    <property type="term" value="F:chromatin DNA binding"/>
    <property type="evidence" value="ECO:0007669"/>
    <property type="project" value="TreeGrafter"/>
</dbReference>
<feature type="region of interest" description="Disordered" evidence="5">
    <location>
        <begin position="194"/>
        <end position="261"/>
    </location>
</feature>
<dbReference type="SMART" id="SM00558">
    <property type="entry name" value="JmjC"/>
    <property type="match status" value="1"/>
</dbReference>
<feature type="domain" description="JmjC" evidence="6">
    <location>
        <begin position="1"/>
        <end position="152"/>
    </location>
</feature>
<comment type="caution">
    <text evidence="7">The sequence shown here is derived from an EMBL/GenBank/DDBJ whole genome shotgun (WGS) entry which is preliminary data.</text>
</comment>
<dbReference type="Gene3D" id="2.60.120.650">
    <property type="entry name" value="Cupin"/>
    <property type="match status" value="1"/>
</dbReference>
<accession>A0A161WRS7</accession>
<feature type="compositionally biased region" description="Polar residues" evidence="5">
    <location>
        <begin position="213"/>
        <end position="226"/>
    </location>
</feature>
<dbReference type="AlphaFoldDB" id="A0A161WRS7"/>
<evidence type="ECO:0000259" key="6">
    <source>
        <dbReference type="PROSITE" id="PS51184"/>
    </source>
</evidence>
<evidence type="ECO:0000313" key="7">
    <source>
        <dbReference type="EMBL" id="KZN01345.1"/>
    </source>
</evidence>
<dbReference type="GO" id="GO:0032454">
    <property type="term" value="F:histone H3K9 demethylase activity"/>
    <property type="evidence" value="ECO:0007669"/>
    <property type="project" value="InterPro"/>
</dbReference>
<dbReference type="InterPro" id="IPR003347">
    <property type="entry name" value="JmjC_dom"/>
</dbReference>
<evidence type="ECO:0000256" key="4">
    <source>
        <dbReference type="ARBA" id="ARBA00023242"/>
    </source>
</evidence>
<evidence type="ECO:0000256" key="1">
    <source>
        <dbReference type="ARBA" id="ARBA00004123"/>
    </source>
</evidence>
<dbReference type="EMBL" id="LNRQ01000003">
    <property type="protein sequence ID" value="KZN01345.1"/>
    <property type="molecule type" value="Genomic_DNA"/>
</dbReference>
<name>A0A161WRS7_DAUCS</name>
<reference evidence="7" key="1">
    <citation type="journal article" date="2016" name="Nat. Genet.">
        <title>A high-quality carrot genome assembly provides new insights into carotenoid accumulation and asterid genome evolution.</title>
        <authorList>
            <person name="Iorizzo M."/>
            <person name="Ellison S."/>
            <person name="Senalik D."/>
            <person name="Zeng P."/>
            <person name="Satapoomin P."/>
            <person name="Huang J."/>
            <person name="Bowman M."/>
            <person name="Iovene M."/>
            <person name="Sanseverino W."/>
            <person name="Cavagnaro P."/>
            <person name="Yildiz M."/>
            <person name="Macko-Podgorni A."/>
            <person name="Moranska E."/>
            <person name="Grzebelus E."/>
            <person name="Grzebelus D."/>
            <person name="Ashrafi H."/>
            <person name="Zheng Z."/>
            <person name="Cheng S."/>
            <person name="Spooner D."/>
            <person name="Van Deynze A."/>
            <person name="Simon P."/>
        </authorList>
    </citation>
    <scope>NUCLEOTIDE SEQUENCE [LARGE SCALE GENOMIC DNA]</scope>
    <source>
        <tissue evidence="7">Leaf</tissue>
    </source>
</reference>
<sequence length="346" mass="38973">MHYHQDQHEICRNDKIASVPENQHEGEHAKGSENTDGGAVWDIFRREDIPKLEAYLREHCKELGYIGCSPVDKVIHPIHDENFYLNLEHKSRLKHEYGIEPWNFVQKLGDAVLIPAGCPYQVRDVKSCIKVSVGFVSPESISECIRLVDEIRFLPQNHRAKEDMLQVKKLIIHAIERAVNDLEKLNTEPTLYVEDSLPSSKLSNSSSEEVSHGRQSLGSDANSMRYTSDEALEDCGQGPSAMEEEAPNEMGGKEDHPSDNTITSKIAADNQLEIGRLQSRNEVIDSEITKFTAEADALRIASAAHSHKIANLDGVGAVDESTLQRSMDDLHKLENEWRKRVDDLNF</sequence>
<proteinExistence type="inferred from homology"/>
<dbReference type="PROSITE" id="PS51184">
    <property type="entry name" value="JMJC"/>
    <property type="match status" value="1"/>
</dbReference>
<comment type="similarity">
    <text evidence="2">Belongs to the JARID1 histone demethylase family.</text>
</comment>
<dbReference type="Gramene" id="KZN01345">
    <property type="protein sequence ID" value="KZN01345"/>
    <property type="gene ID" value="DCAR_010099"/>
</dbReference>
<feature type="compositionally biased region" description="Low complexity" evidence="5">
    <location>
        <begin position="196"/>
        <end position="208"/>
    </location>
</feature>
<dbReference type="GO" id="GO:0000785">
    <property type="term" value="C:chromatin"/>
    <property type="evidence" value="ECO:0007669"/>
    <property type="project" value="TreeGrafter"/>
</dbReference>
<dbReference type="GO" id="GO:0046872">
    <property type="term" value="F:metal ion binding"/>
    <property type="evidence" value="ECO:0007669"/>
    <property type="project" value="UniProtKB-KW"/>
</dbReference>
<evidence type="ECO:0000256" key="5">
    <source>
        <dbReference type="SAM" id="MobiDB-lite"/>
    </source>
</evidence>
<keyword evidence="3" id="KW-0479">Metal-binding</keyword>
<dbReference type="GO" id="GO:0003712">
    <property type="term" value="F:transcription coregulator activity"/>
    <property type="evidence" value="ECO:0007669"/>
    <property type="project" value="TreeGrafter"/>
</dbReference>
<organism evidence="7">
    <name type="scientific">Daucus carota subsp. sativus</name>
    <name type="common">Carrot</name>
    <dbReference type="NCBI Taxonomy" id="79200"/>
    <lineage>
        <taxon>Eukaryota</taxon>
        <taxon>Viridiplantae</taxon>
        <taxon>Streptophyta</taxon>
        <taxon>Embryophyta</taxon>
        <taxon>Tracheophyta</taxon>
        <taxon>Spermatophyta</taxon>
        <taxon>Magnoliopsida</taxon>
        <taxon>eudicotyledons</taxon>
        <taxon>Gunneridae</taxon>
        <taxon>Pentapetalae</taxon>
        <taxon>asterids</taxon>
        <taxon>campanulids</taxon>
        <taxon>Apiales</taxon>
        <taxon>Apiaceae</taxon>
        <taxon>Apioideae</taxon>
        <taxon>Scandiceae</taxon>
        <taxon>Daucinae</taxon>
        <taxon>Daucus</taxon>
        <taxon>Daucus sect. Daucus</taxon>
    </lineage>
</organism>
<evidence type="ECO:0000256" key="3">
    <source>
        <dbReference type="ARBA" id="ARBA00022723"/>
    </source>
</evidence>